<gene>
    <name evidence="2" type="ORF">KFK09_020272</name>
</gene>
<dbReference type="Proteomes" id="UP000829196">
    <property type="component" value="Unassembled WGS sequence"/>
</dbReference>
<feature type="chain" id="PRO_5035911214" evidence="1">
    <location>
        <begin position="19"/>
        <end position="115"/>
    </location>
</feature>
<protein>
    <submittedName>
        <fullName evidence="2">Uncharacterized protein</fullName>
    </submittedName>
</protein>
<comment type="caution">
    <text evidence="2">The sequence shown here is derived from an EMBL/GenBank/DDBJ whole genome shotgun (WGS) entry which is preliminary data.</text>
</comment>
<evidence type="ECO:0000313" key="2">
    <source>
        <dbReference type="EMBL" id="KAI0499369.1"/>
    </source>
</evidence>
<evidence type="ECO:0000256" key="1">
    <source>
        <dbReference type="SAM" id="SignalP"/>
    </source>
</evidence>
<name>A0A8T3ASU8_DENNO</name>
<keyword evidence="3" id="KW-1185">Reference proteome</keyword>
<sequence length="115" mass="13293">MCLLLLLISFHCDWSLQGLPDLAHNVPHLFWIKAMEQFIVHPYLEHDYLTTAIKIYAFFSFKWGFIKIFAGVRSFELHVLIKAEILIGSLGAFSFYTNLVLADKKGFLVVCLRDI</sequence>
<proteinExistence type="predicted"/>
<dbReference type="AlphaFoldDB" id="A0A8T3ASU8"/>
<dbReference type="EMBL" id="JAGYWB010000014">
    <property type="protein sequence ID" value="KAI0499369.1"/>
    <property type="molecule type" value="Genomic_DNA"/>
</dbReference>
<evidence type="ECO:0000313" key="3">
    <source>
        <dbReference type="Proteomes" id="UP000829196"/>
    </source>
</evidence>
<organism evidence="2 3">
    <name type="scientific">Dendrobium nobile</name>
    <name type="common">Orchid</name>
    <dbReference type="NCBI Taxonomy" id="94219"/>
    <lineage>
        <taxon>Eukaryota</taxon>
        <taxon>Viridiplantae</taxon>
        <taxon>Streptophyta</taxon>
        <taxon>Embryophyta</taxon>
        <taxon>Tracheophyta</taxon>
        <taxon>Spermatophyta</taxon>
        <taxon>Magnoliopsida</taxon>
        <taxon>Liliopsida</taxon>
        <taxon>Asparagales</taxon>
        <taxon>Orchidaceae</taxon>
        <taxon>Epidendroideae</taxon>
        <taxon>Malaxideae</taxon>
        <taxon>Dendrobiinae</taxon>
        <taxon>Dendrobium</taxon>
    </lineage>
</organism>
<keyword evidence="1" id="KW-0732">Signal</keyword>
<reference evidence="2" key="1">
    <citation type="journal article" date="2022" name="Front. Genet.">
        <title>Chromosome-Scale Assembly of the Dendrobium nobile Genome Provides Insights Into the Molecular Mechanism of the Biosynthesis of the Medicinal Active Ingredient of Dendrobium.</title>
        <authorList>
            <person name="Xu Q."/>
            <person name="Niu S.-C."/>
            <person name="Li K.-L."/>
            <person name="Zheng P.-J."/>
            <person name="Zhang X.-J."/>
            <person name="Jia Y."/>
            <person name="Liu Y."/>
            <person name="Niu Y.-X."/>
            <person name="Yu L.-H."/>
            <person name="Chen D.-F."/>
            <person name="Zhang G.-Q."/>
        </authorList>
    </citation>
    <scope>NUCLEOTIDE SEQUENCE</scope>
    <source>
        <tissue evidence="2">Leaf</tissue>
    </source>
</reference>
<accession>A0A8T3ASU8</accession>
<feature type="signal peptide" evidence="1">
    <location>
        <begin position="1"/>
        <end position="18"/>
    </location>
</feature>